<reference evidence="2" key="1">
    <citation type="journal article" date="2020" name="Stud. Mycol.">
        <title>101 Dothideomycetes genomes: a test case for predicting lifestyles and emergence of pathogens.</title>
        <authorList>
            <person name="Haridas S."/>
            <person name="Albert R."/>
            <person name="Binder M."/>
            <person name="Bloem J."/>
            <person name="Labutti K."/>
            <person name="Salamov A."/>
            <person name="Andreopoulos B."/>
            <person name="Baker S."/>
            <person name="Barry K."/>
            <person name="Bills G."/>
            <person name="Bluhm B."/>
            <person name="Cannon C."/>
            <person name="Castanera R."/>
            <person name="Culley D."/>
            <person name="Daum C."/>
            <person name="Ezra D."/>
            <person name="Gonzalez J."/>
            <person name="Henrissat B."/>
            <person name="Kuo A."/>
            <person name="Liang C."/>
            <person name="Lipzen A."/>
            <person name="Lutzoni F."/>
            <person name="Magnuson J."/>
            <person name="Mondo S."/>
            <person name="Nolan M."/>
            <person name="Ohm R."/>
            <person name="Pangilinan J."/>
            <person name="Park H.-J."/>
            <person name="Ramirez L."/>
            <person name="Alfaro M."/>
            <person name="Sun H."/>
            <person name="Tritt A."/>
            <person name="Yoshinaga Y."/>
            <person name="Zwiers L.-H."/>
            <person name="Turgeon B."/>
            <person name="Goodwin S."/>
            <person name="Spatafora J."/>
            <person name="Crous P."/>
            <person name="Grigoriev I."/>
        </authorList>
    </citation>
    <scope>NUCLEOTIDE SEQUENCE</scope>
    <source>
        <strain evidence="2">CBS 113979</strain>
    </source>
</reference>
<evidence type="ECO:0000313" key="2">
    <source>
        <dbReference type="EMBL" id="KAF1981036.1"/>
    </source>
</evidence>
<name>A0A6G1GJC0_9PEZI</name>
<dbReference type="EMBL" id="ML977210">
    <property type="protein sequence ID" value="KAF1981036.1"/>
    <property type="molecule type" value="Genomic_DNA"/>
</dbReference>
<gene>
    <name evidence="2" type="ORF">K402DRAFT_467846</name>
</gene>
<keyword evidence="3" id="KW-1185">Reference proteome</keyword>
<sequence length="233" mass="25399">MPIRRTIEKWILLVEGMDEDPLDAGCSTRYPIENPVPSSTIFHIGSEKSEASLPEAVGLHEPSSPTPPPGSMVRAGDAVRPPPPEAENSSTLDAVQESLEFQLDSSRTSSSADQWSFMEDLRTDSDQSLSTIKPSECSTSNIASCGSFRSLQSWGSLSITTYFQDEEDHSDYGDCQYENDAMENVCSNPSIAEAYYVDLDLGTGCRSSHSSIELEEYPLSDLASCGSFRSLQS</sequence>
<feature type="region of interest" description="Disordered" evidence="1">
    <location>
        <begin position="50"/>
        <end position="92"/>
    </location>
</feature>
<accession>A0A6G1GJC0</accession>
<protein>
    <submittedName>
        <fullName evidence="2">Uncharacterized protein</fullName>
    </submittedName>
</protein>
<dbReference type="AlphaFoldDB" id="A0A6G1GJC0"/>
<evidence type="ECO:0000313" key="3">
    <source>
        <dbReference type="Proteomes" id="UP000800041"/>
    </source>
</evidence>
<organism evidence="2 3">
    <name type="scientific">Aulographum hederae CBS 113979</name>
    <dbReference type="NCBI Taxonomy" id="1176131"/>
    <lineage>
        <taxon>Eukaryota</taxon>
        <taxon>Fungi</taxon>
        <taxon>Dikarya</taxon>
        <taxon>Ascomycota</taxon>
        <taxon>Pezizomycotina</taxon>
        <taxon>Dothideomycetes</taxon>
        <taxon>Pleosporomycetidae</taxon>
        <taxon>Aulographales</taxon>
        <taxon>Aulographaceae</taxon>
    </lineage>
</organism>
<proteinExistence type="predicted"/>
<dbReference type="Proteomes" id="UP000800041">
    <property type="component" value="Unassembled WGS sequence"/>
</dbReference>
<evidence type="ECO:0000256" key="1">
    <source>
        <dbReference type="SAM" id="MobiDB-lite"/>
    </source>
</evidence>